<dbReference type="InterPro" id="IPR011013">
    <property type="entry name" value="Gal_mutarotase_sf_dom"/>
</dbReference>
<dbReference type="InterPro" id="IPR006104">
    <property type="entry name" value="Glyco_hydro_2_N"/>
</dbReference>
<dbReference type="Proteomes" id="UP000501058">
    <property type="component" value="Chromosome"/>
</dbReference>
<feature type="domain" description="Beta galactosidase small chain/" evidence="8">
    <location>
        <begin position="737"/>
        <end position="995"/>
    </location>
</feature>
<dbReference type="InterPro" id="IPR006103">
    <property type="entry name" value="Glyco_hydro_2_cat"/>
</dbReference>
<dbReference type="Gene3D" id="2.70.98.10">
    <property type="match status" value="1"/>
</dbReference>
<dbReference type="PANTHER" id="PTHR46323">
    <property type="entry name" value="BETA-GALACTOSIDASE"/>
    <property type="match status" value="1"/>
</dbReference>
<dbReference type="PRINTS" id="PR00132">
    <property type="entry name" value="GLHYDRLASE2"/>
</dbReference>
<dbReference type="SUPFAM" id="SSF51445">
    <property type="entry name" value="(Trans)glycosidases"/>
    <property type="match status" value="1"/>
</dbReference>
<evidence type="ECO:0000256" key="2">
    <source>
        <dbReference type="ARBA" id="ARBA00007401"/>
    </source>
</evidence>
<dbReference type="GO" id="GO:0009341">
    <property type="term" value="C:beta-galactosidase complex"/>
    <property type="evidence" value="ECO:0007669"/>
    <property type="project" value="InterPro"/>
</dbReference>
<dbReference type="InterPro" id="IPR017853">
    <property type="entry name" value="GH"/>
</dbReference>
<dbReference type="SMART" id="SM01038">
    <property type="entry name" value="Bgal_small_N"/>
    <property type="match status" value="1"/>
</dbReference>
<dbReference type="RefSeq" id="WP_166232680.1">
    <property type="nucleotide sequence ID" value="NZ_CP049865.1"/>
</dbReference>
<dbReference type="InterPro" id="IPR036156">
    <property type="entry name" value="Beta-gal/glucu_dom_sf"/>
</dbReference>
<dbReference type="Gene3D" id="2.60.120.260">
    <property type="entry name" value="Galactose-binding domain-like"/>
    <property type="match status" value="1"/>
</dbReference>
<dbReference type="PROSITE" id="PS00719">
    <property type="entry name" value="GLYCOSYL_HYDROL_F2_1"/>
    <property type="match status" value="1"/>
</dbReference>
<evidence type="ECO:0000259" key="8">
    <source>
        <dbReference type="SMART" id="SM01038"/>
    </source>
</evidence>
<keyword evidence="4" id="KW-0378">Hydrolase</keyword>
<dbReference type="InterPro" id="IPR008979">
    <property type="entry name" value="Galactose-bd-like_sf"/>
</dbReference>
<dbReference type="KEGG" id="prv:G7070_05735"/>
<dbReference type="InterPro" id="IPR050347">
    <property type="entry name" value="Bact_Beta-galactosidase"/>
</dbReference>
<dbReference type="Pfam" id="PF02836">
    <property type="entry name" value="Glyco_hydro_2_C"/>
    <property type="match status" value="1"/>
</dbReference>
<dbReference type="SUPFAM" id="SSF49303">
    <property type="entry name" value="beta-Galactosidase/glucuronidase domain"/>
    <property type="match status" value="1"/>
</dbReference>
<dbReference type="InterPro" id="IPR013783">
    <property type="entry name" value="Ig-like_fold"/>
</dbReference>
<organism evidence="9 10">
    <name type="scientific">Propioniciclava coleopterorum</name>
    <dbReference type="NCBI Taxonomy" id="2714937"/>
    <lineage>
        <taxon>Bacteria</taxon>
        <taxon>Bacillati</taxon>
        <taxon>Actinomycetota</taxon>
        <taxon>Actinomycetes</taxon>
        <taxon>Propionibacteriales</taxon>
        <taxon>Propionibacteriaceae</taxon>
        <taxon>Propioniciclava</taxon>
    </lineage>
</organism>
<dbReference type="EMBL" id="CP049865">
    <property type="protein sequence ID" value="QIK71867.1"/>
    <property type="molecule type" value="Genomic_DNA"/>
</dbReference>
<dbReference type="EC" id="3.2.1.23" evidence="3"/>
<name>A0A6G7Y5H3_9ACTN</name>
<evidence type="ECO:0000313" key="9">
    <source>
        <dbReference type="EMBL" id="QIK71867.1"/>
    </source>
</evidence>
<dbReference type="GO" id="GO:0004565">
    <property type="term" value="F:beta-galactosidase activity"/>
    <property type="evidence" value="ECO:0007669"/>
    <property type="project" value="UniProtKB-EC"/>
</dbReference>
<accession>A0A6G7Y5H3</accession>
<dbReference type="InterPro" id="IPR023230">
    <property type="entry name" value="Glyco_hydro_2_CS"/>
</dbReference>
<dbReference type="GO" id="GO:0030246">
    <property type="term" value="F:carbohydrate binding"/>
    <property type="evidence" value="ECO:0007669"/>
    <property type="project" value="InterPro"/>
</dbReference>
<dbReference type="InterPro" id="IPR004199">
    <property type="entry name" value="B-gal_small/dom_5"/>
</dbReference>
<evidence type="ECO:0000313" key="10">
    <source>
        <dbReference type="Proteomes" id="UP000501058"/>
    </source>
</evidence>
<dbReference type="Pfam" id="PF02929">
    <property type="entry name" value="Bgal_small_N"/>
    <property type="match status" value="1"/>
</dbReference>
<evidence type="ECO:0000256" key="6">
    <source>
        <dbReference type="ARBA" id="ARBA00032230"/>
    </source>
</evidence>
<feature type="region of interest" description="Disordered" evidence="7">
    <location>
        <begin position="664"/>
        <end position="685"/>
    </location>
</feature>
<dbReference type="Pfam" id="PF02837">
    <property type="entry name" value="Glyco_hydro_2_N"/>
    <property type="match status" value="1"/>
</dbReference>
<dbReference type="GO" id="GO:0005990">
    <property type="term" value="P:lactose catabolic process"/>
    <property type="evidence" value="ECO:0007669"/>
    <property type="project" value="TreeGrafter"/>
</dbReference>
<dbReference type="InterPro" id="IPR014718">
    <property type="entry name" value="GH-type_carb-bd"/>
</dbReference>
<evidence type="ECO:0000256" key="7">
    <source>
        <dbReference type="SAM" id="MobiDB-lite"/>
    </source>
</evidence>
<dbReference type="AlphaFoldDB" id="A0A6G7Y5H3"/>
<reference evidence="9 10" key="1">
    <citation type="submission" date="2020-03" db="EMBL/GenBank/DDBJ databases">
        <title>Propioniciclava sp. nov., isolated from Hydrophilus acuminatus.</title>
        <authorList>
            <person name="Hyun D.-W."/>
            <person name="Bae J.-W."/>
        </authorList>
    </citation>
    <scope>NUCLEOTIDE SEQUENCE [LARGE SCALE GENOMIC DNA]</scope>
    <source>
        <strain evidence="9 10">HDW11</strain>
    </source>
</reference>
<evidence type="ECO:0000256" key="5">
    <source>
        <dbReference type="ARBA" id="ARBA00023295"/>
    </source>
</evidence>
<gene>
    <name evidence="9" type="ORF">G7070_05735</name>
</gene>
<dbReference type="SUPFAM" id="SSF74650">
    <property type="entry name" value="Galactose mutarotase-like"/>
    <property type="match status" value="1"/>
</dbReference>
<evidence type="ECO:0000256" key="1">
    <source>
        <dbReference type="ARBA" id="ARBA00001412"/>
    </source>
</evidence>
<comment type="similarity">
    <text evidence="2">Belongs to the glycosyl hydrolase 2 family.</text>
</comment>
<sequence length="996" mass="106752">MTDTTTAPAKGDFAAASGTICPPRSHLASDARRLDLAGTWDFTLTTSGRSVTGTMPVPAHWVLQDDGRWGSPAYTNVSYPFPLDPPHVPDANPTGHYRRTVTLPADWPTGGSNRLRLLGVESEATVTLNGAVLGLTRGSRLTREFDLGDALRPGDNVLEITVRQWSPGSYLEDQDQWWLPGIFRDVELLHRPDGGLEDVWLRADFDPATGEGLLAPEFAGAPAWPVTLSCPELGLQVAWDGPDDVAPLAVPGGEPWSAETPRLYDVTVGNAAETVALRVGFRRSAIVDGVWQVNGRPVTLPGVNRHETHPRRGRVFDEEAARADLALMKAYNVNTIRTSHYPPHPRLLDLCDEVGLYVMLENDYETHGFEHIGWEGNPSSDPRWRDALLDRMRRTVERDKNHASVIAWSLGNEAHTGPNLAAAAAWTRDRDPSRPIHYEGDHEAAYTDVYSRMYPTVEEVALVLEHDAGPVASPTHEASRASAEDAARIRTQPYFLCEYVHAMGTGPGGIEGYVDAMAHPRHAGGCVWEWRDHALERLLPDGTRAFAYGGDFGEAVHDGNFVCDGLVNAVSRPGAGLVAWANLVAPVVASVDAAGVAEVRSRLAHADIADGLLRWECVGADRTLTGDVPLPRLAPGASVTVSLGIDPDALAAADAVTVAVLDPRTPGIAPREPREIDPATGEPRLPAVGEQTDAGRVVHVAQWVRPNDPGTTPETPAGAREATPDTPAGASGATPGTADGPAGADAGAEPPAWVRALRPVVFRAPTDNDRGHRPSDADRWADARLDLLEHRVVGRNATGITLRSGVPDAARRIDTHLTWAATPDGVRVRATMVPSGDWPTLPRLGLTVDLGPAWAEAAVRWYGLGPTENYPDLAGGVRVGTFAAPGIDDLWAPEIRPQEAGHRGGLRRLTLEGAGRLEVEIDPHAEGRRPGFSLARWTPQQLAAAPHAEDLPDPSGVWLTLDARHAGIGTASCGPATDPQFRVAAEPVTLTFTVRG</sequence>
<keyword evidence="5" id="KW-0326">Glycosidase</keyword>
<dbReference type="Gene3D" id="2.60.40.10">
    <property type="entry name" value="Immunoglobulins"/>
    <property type="match status" value="1"/>
</dbReference>
<evidence type="ECO:0000256" key="3">
    <source>
        <dbReference type="ARBA" id="ARBA00012756"/>
    </source>
</evidence>
<comment type="catalytic activity">
    <reaction evidence="1">
        <text>Hydrolysis of terminal non-reducing beta-D-galactose residues in beta-D-galactosides.</text>
        <dbReference type="EC" id="3.2.1.23"/>
    </reaction>
</comment>
<feature type="compositionally biased region" description="Low complexity" evidence="7">
    <location>
        <begin position="724"/>
        <end position="749"/>
    </location>
</feature>
<dbReference type="SUPFAM" id="SSF49785">
    <property type="entry name" value="Galactose-binding domain-like"/>
    <property type="match status" value="1"/>
</dbReference>
<dbReference type="InterPro" id="IPR006101">
    <property type="entry name" value="Glyco_hydro_2"/>
</dbReference>
<keyword evidence="10" id="KW-1185">Reference proteome</keyword>
<dbReference type="PANTHER" id="PTHR46323:SF2">
    <property type="entry name" value="BETA-GALACTOSIDASE"/>
    <property type="match status" value="1"/>
</dbReference>
<feature type="region of interest" description="Disordered" evidence="7">
    <location>
        <begin position="703"/>
        <end position="749"/>
    </location>
</feature>
<evidence type="ECO:0000256" key="4">
    <source>
        <dbReference type="ARBA" id="ARBA00022801"/>
    </source>
</evidence>
<proteinExistence type="inferred from homology"/>
<dbReference type="Gene3D" id="3.20.20.80">
    <property type="entry name" value="Glycosidases"/>
    <property type="match status" value="1"/>
</dbReference>
<protein>
    <recommendedName>
        <fullName evidence="3">beta-galactosidase</fullName>
        <ecNumber evidence="3">3.2.1.23</ecNumber>
    </recommendedName>
    <alternativeName>
        <fullName evidence="6">Lactase</fullName>
    </alternativeName>
</protein>